<gene>
    <name evidence="2" type="ORF">AWH48_12425</name>
</gene>
<reference evidence="2 3" key="1">
    <citation type="submission" date="2016-01" db="EMBL/GenBank/DDBJ databases">
        <title>Investigation of taxonomic status of Bacillus aminovorans.</title>
        <authorList>
            <person name="Verma A."/>
            <person name="Pal Y."/>
            <person name="Krishnamurthi S."/>
        </authorList>
    </citation>
    <scope>NUCLEOTIDE SEQUENCE [LARGE SCALE GENOMIC DNA]</scope>
    <source>
        <strain evidence="2 3">DSM 4337</strain>
    </source>
</reference>
<sequence>MTKKLKPFFIAIVVIIVLFMAGRYILDLLFGDMCGNERVQEVSSPNGEKVAHIFNRDCGATTGVSWQLSIIDKGDELPNKSGNTFVSDQEFKINWISDKKLLVNYKKSSKTYEMDKSVNWTKIEYVVN</sequence>
<dbReference type="EMBL" id="LQWZ01000036">
    <property type="protein sequence ID" value="OAH53155.1"/>
    <property type="molecule type" value="Genomic_DNA"/>
</dbReference>
<dbReference type="AlphaFoldDB" id="A0A177KJT6"/>
<evidence type="ECO:0000256" key="1">
    <source>
        <dbReference type="SAM" id="Phobius"/>
    </source>
</evidence>
<keyword evidence="1" id="KW-0812">Transmembrane</keyword>
<organism evidence="2 3">
    <name type="scientific">Domibacillus aminovorans</name>
    <dbReference type="NCBI Taxonomy" id="29332"/>
    <lineage>
        <taxon>Bacteria</taxon>
        <taxon>Bacillati</taxon>
        <taxon>Bacillota</taxon>
        <taxon>Bacilli</taxon>
        <taxon>Bacillales</taxon>
        <taxon>Bacillaceae</taxon>
        <taxon>Domibacillus</taxon>
    </lineage>
</organism>
<keyword evidence="1" id="KW-1133">Transmembrane helix</keyword>
<proteinExistence type="predicted"/>
<accession>A0A177KJT6</accession>
<dbReference type="RefSeq" id="WP_063975530.1">
    <property type="nucleotide sequence ID" value="NZ_LQWZ01000036.1"/>
</dbReference>
<protein>
    <submittedName>
        <fullName evidence="2">Uncharacterized protein</fullName>
    </submittedName>
</protein>
<feature type="transmembrane region" description="Helical" evidence="1">
    <location>
        <begin position="7"/>
        <end position="26"/>
    </location>
</feature>
<evidence type="ECO:0000313" key="2">
    <source>
        <dbReference type="EMBL" id="OAH53155.1"/>
    </source>
</evidence>
<comment type="caution">
    <text evidence="2">The sequence shown here is derived from an EMBL/GenBank/DDBJ whole genome shotgun (WGS) entry which is preliminary data.</text>
</comment>
<dbReference type="Proteomes" id="UP000077271">
    <property type="component" value="Unassembled WGS sequence"/>
</dbReference>
<dbReference type="OrthoDB" id="5525900at2"/>
<evidence type="ECO:0000313" key="3">
    <source>
        <dbReference type="Proteomes" id="UP000077271"/>
    </source>
</evidence>
<name>A0A177KJT6_9BACI</name>
<keyword evidence="1" id="KW-0472">Membrane</keyword>